<gene>
    <name evidence="3" type="ORF">IM811_001819</name>
</gene>
<dbReference type="SUPFAM" id="SSF144000">
    <property type="entry name" value="Oxysterol-binding protein-like"/>
    <property type="match status" value="1"/>
</dbReference>
<dbReference type="InterPro" id="IPR037239">
    <property type="entry name" value="OSBP_sf"/>
</dbReference>
<evidence type="ECO:0000256" key="2">
    <source>
        <dbReference type="RuleBase" id="RU003844"/>
    </source>
</evidence>
<comment type="caution">
    <text evidence="3">The sequence shown here is derived from an EMBL/GenBank/DDBJ whole genome shotgun (WGS) entry which is preliminary data.</text>
</comment>
<evidence type="ECO:0000313" key="3">
    <source>
        <dbReference type="EMBL" id="KAF9760125.1"/>
    </source>
</evidence>
<dbReference type="PROSITE" id="PS01013">
    <property type="entry name" value="OSBP"/>
    <property type="match status" value="1"/>
</dbReference>
<dbReference type="GO" id="GO:0016020">
    <property type="term" value="C:membrane"/>
    <property type="evidence" value="ECO:0007669"/>
    <property type="project" value="TreeGrafter"/>
</dbReference>
<dbReference type="Gene3D" id="2.40.160.120">
    <property type="match status" value="1"/>
</dbReference>
<evidence type="ECO:0000256" key="1">
    <source>
        <dbReference type="ARBA" id="ARBA00008842"/>
    </source>
</evidence>
<dbReference type="InterPro" id="IPR000648">
    <property type="entry name" value="Oxysterol-bd"/>
</dbReference>
<proteinExistence type="inferred from homology"/>
<dbReference type="PANTHER" id="PTHR10972:SF92">
    <property type="entry name" value="OXYSTEROL BINDING PROTEIN"/>
    <property type="match status" value="1"/>
</dbReference>
<protein>
    <submittedName>
        <fullName evidence="3">Uncharacterized protein</fullName>
    </submittedName>
</protein>
<sequence>MMTTQQIVLTRSEAKGSPMRMAELVKVLSTLKGDLANITAPPSFLAPSSVVENPRCWAERPAVFAAPALESSPQKRSLLVLRMFLIGLRNQYYIAGGPNVSIKKPLNAFLGELFFAKYTDKAGVASAEVAAEQVSHHPPITAIHVASREHGIRAEGYSRVEMTFSGSLNVRQTGHAVLHIDNYDEDHLLPLPTAQVRGFLSTCLYPELWGTYKIVSSSGYISEITFSGAGFLRGKKNYFEARIFHKDDGREKPLYVASGSWSKGWEVKDGVSGKIIEEYDVEAEENYPEPMQIADVKDQDPWESRRAWNDVIQGVRESDWGRVSRAKHIVEEGQRQMRRDEKTTGVSWQPFLFESIPGEEHSVFHRLTEGINWHLSASETKGVWRLKDGALDGLQTPFRGALTPVG</sequence>
<reference evidence="3" key="1">
    <citation type="submission" date="2020-10" db="EMBL/GenBank/DDBJ databases">
        <title>High-Quality Genome Resource of Clonostachys rosea strain S41 by Oxford Nanopore Long-Read Sequencing.</title>
        <authorList>
            <person name="Wang H."/>
        </authorList>
    </citation>
    <scope>NUCLEOTIDE SEQUENCE</scope>
    <source>
        <strain evidence="3">S41</strain>
    </source>
</reference>
<dbReference type="InterPro" id="IPR018494">
    <property type="entry name" value="Oxysterol-bd_CS"/>
</dbReference>
<dbReference type="AlphaFoldDB" id="A0A8H7NQT6"/>
<dbReference type="Pfam" id="PF01237">
    <property type="entry name" value="Oxysterol_BP"/>
    <property type="match status" value="1"/>
</dbReference>
<evidence type="ECO:0000313" key="4">
    <source>
        <dbReference type="Proteomes" id="UP000616885"/>
    </source>
</evidence>
<organism evidence="3 4">
    <name type="scientific">Bionectria ochroleuca</name>
    <name type="common">Gliocladium roseum</name>
    <dbReference type="NCBI Taxonomy" id="29856"/>
    <lineage>
        <taxon>Eukaryota</taxon>
        <taxon>Fungi</taxon>
        <taxon>Dikarya</taxon>
        <taxon>Ascomycota</taxon>
        <taxon>Pezizomycotina</taxon>
        <taxon>Sordariomycetes</taxon>
        <taxon>Hypocreomycetidae</taxon>
        <taxon>Hypocreales</taxon>
        <taxon>Bionectriaceae</taxon>
        <taxon>Clonostachys</taxon>
    </lineage>
</organism>
<name>A0A8H7NQT6_BIOOC</name>
<dbReference type="GO" id="GO:0008142">
    <property type="term" value="F:oxysterol binding"/>
    <property type="evidence" value="ECO:0007669"/>
    <property type="project" value="TreeGrafter"/>
</dbReference>
<dbReference type="PANTHER" id="PTHR10972">
    <property type="entry name" value="OXYSTEROL-BINDING PROTEIN-RELATED"/>
    <property type="match status" value="1"/>
</dbReference>
<comment type="similarity">
    <text evidence="1 2">Belongs to the OSBP family.</text>
</comment>
<dbReference type="Gene3D" id="3.30.70.3490">
    <property type="match status" value="1"/>
</dbReference>
<dbReference type="Proteomes" id="UP000616885">
    <property type="component" value="Unassembled WGS sequence"/>
</dbReference>
<dbReference type="GO" id="GO:0005829">
    <property type="term" value="C:cytosol"/>
    <property type="evidence" value="ECO:0007669"/>
    <property type="project" value="TreeGrafter"/>
</dbReference>
<dbReference type="Gene3D" id="1.10.287.2720">
    <property type="match status" value="1"/>
</dbReference>
<dbReference type="EMBL" id="JADCTT010000001">
    <property type="protein sequence ID" value="KAF9760125.1"/>
    <property type="molecule type" value="Genomic_DNA"/>
</dbReference>
<accession>A0A8H7NQT6</accession>